<dbReference type="Proteomes" id="UP000234331">
    <property type="component" value="Unassembled WGS sequence"/>
</dbReference>
<keyword evidence="2" id="KW-1185">Reference proteome</keyword>
<sequence length="38" mass="4102">MSGSIAPSDDIPSSPLLGDRDVAEARVRRVLINKVRLP</sequence>
<evidence type="ECO:0000313" key="1">
    <source>
        <dbReference type="EMBL" id="SNQ49593.1"/>
    </source>
</evidence>
<protein>
    <submittedName>
        <fullName evidence="1">Uncharacterized protein</fullName>
    </submittedName>
</protein>
<evidence type="ECO:0000313" key="2">
    <source>
        <dbReference type="Proteomes" id="UP000234331"/>
    </source>
</evidence>
<accession>A0A2I2KV95</accession>
<dbReference type="AlphaFoldDB" id="A0A2I2KV95"/>
<proteinExistence type="predicted"/>
<name>A0A2I2KV95_9ACTN</name>
<dbReference type="EMBL" id="FZMO01000279">
    <property type="protein sequence ID" value="SNQ49593.1"/>
    <property type="molecule type" value="Genomic_DNA"/>
</dbReference>
<organism evidence="1 2">
    <name type="scientific">Frankia canadensis</name>
    <dbReference type="NCBI Taxonomy" id="1836972"/>
    <lineage>
        <taxon>Bacteria</taxon>
        <taxon>Bacillati</taxon>
        <taxon>Actinomycetota</taxon>
        <taxon>Actinomycetes</taxon>
        <taxon>Frankiales</taxon>
        <taxon>Frankiaceae</taxon>
        <taxon>Frankia</taxon>
    </lineage>
</organism>
<gene>
    <name evidence="1" type="ORF">FRACA_350017</name>
</gene>
<reference evidence="1 2" key="1">
    <citation type="submission" date="2017-06" db="EMBL/GenBank/DDBJ databases">
        <authorList>
            <person name="Kim H.J."/>
            <person name="Triplett B.A."/>
        </authorList>
    </citation>
    <scope>NUCLEOTIDE SEQUENCE [LARGE SCALE GENOMIC DNA]</scope>
    <source>
        <strain evidence="1">FRACA_ARgP5</strain>
    </source>
</reference>